<organism evidence="2 3">
    <name type="scientific">Ceratosolen solmsi marchali</name>
    <dbReference type="NCBI Taxonomy" id="326594"/>
    <lineage>
        <taxon>Eukaryota</taxon>
        <taxon>Metazoa</taxon>
        <taxon>Ecdysozoa</taxon>
        <taxon>Arthropoda</taxon>
        <taxon>Hexapoda</taxon>
        <taxon>Insecta</taxon>
        <taxon>Pterygota</taxon>
        <taxon>Neoptera</taxon>
        <taxon>Endopterygota</taxon>
        <taxon>Hymenoptera</taxon>
        <taxon>Apocrita</taxon>
        <taxon>Proctotrupomorpha</taxon>
        <taxon>Chalcidoidea</taxon>
        <taxon>Agaonidae</taxon>
        <taxon>Agaoninae</taxon>
        <taxon>Ceratosolen</taxon>
    </lineage>
</organism>
<accession>A0AAJ7DZD3</accession>
<keyword evidence="2" id="KW-1185">Reference proteome</keyword>
<protein>
    <submittedName>
        <fullName evidence="3">Uncharacterized protein LOC105365527</fullName>
    </submittedName>
</protein>
<dbReference type="PROSITE" id="PS50835">
    <property type="entry name" value="IG_LIKE"/>
    <property type="match status" value="1"/>
</dbReference>
<dbReference type="InterPro" id="IPR007110">
    <property type="entry name" value="Ig-like_dom"/>
</dbReference>
<dbReference type="SUPFAM" id="SSF48726">
    <property type="entry name" value="Immunoglobulin"/>
    <property type="match status" value="1"/>
</dbReference>
<dbReference type="InterPro" id="IPR013783">
    <property type="entry name" value="Ig-like_fold"/>
</dbReference>
<dbReference type="PANTHER" id="PTHR21261:SF15">
    <property type="entry name" value="BEATEN PATH IIIA, ISOFORM D-RELATED"/>
    <property type="match status" value="1"/>
</dbReference>
<feature type="domain" description="Ig-like" evidence="1">
    <location>
        <begin position="57"/>
        <end position="148"/>
    </location>
</feature>
<dbReference type="InterPro" id="IPR036179">
    <property type="entry name" value="Ig-like_dom_sf"/>
</dbReference>
<dbReference type="Proteomes" id="UP000695007">
    <property type="component" value="Unplaced"/>
</dbReference>
<gene>
    <name evidence="3" type="primary">LOC105365527</name>
</gene>
<name>A0AAJ7DZD3_9HYME</name>
<reference evidence="3" key="1">
    <citation type="submission" date="2025-08" db="UniProtKB">
        <authorList>
            <consortium name="RefSeq"/>
        </authorList>
    </citation>
    <scope>IDENTIFICATION</scope>
</reference>
<evidence type="ECO:0000313" key="3">
    <source>
        <dbReference type="RefSeq" id="XP_011502022.1"/>
    </source>
</evidence>
<proteinExistence type="predicted"/>
<dbReference type="RefSeq" id="XP_011502022.1">
    <property type="nucleotide sequence ID" value="XM_011503720.1"/>
</dbReference>
<dbReference type="GeneID" id="105365527"/>
<dbReference type="KEGG" id="csol:105365527"/>
<dbReference type="PANTHER" id="PTHR21261">
    <property type="entry name" value="BEAT PROTEIN"/>
    <property type="match status" value="1"/>
</dbReference>
<sequence>MRKTQMRNLYHESCSPGMRLSLLAAFLFAVLAAGLADLEHQRMIRKLHAPTIVDPRNDRIEMHCDYDLYGKELYSVNWYKNDRMLFRYSPSLTPKGTVFPGESDVNVSLEESDGERLLLLGHQDFRTNMRTYEGTYLCEVSTEKPFLTDYAVANVSVAILPKSNPVLEGLAHNYQVGEQLDAVCTSAPSLPPAELTLYLNGEKIERSLTQRDKTLHTIGEASVTSRLSVSLRLERQHFPGGGLRLACRASLPSIATAQDYRTEKTATLAASNQRLAQEPPRLIVSSSSSSGTIARVVSSSSLLAILGISKLF</sequence>
<evidence type="ECO:0000259" key="1">
    <source>
        <dbReference type="PROSITE" id="PS50835"/>
    </source>
</evidence>
<dbReference type="Gene3D" id="2.60.40.10">
    <property type="entry name" value="Immunoglobulins"/>
    <property type="match status" value="1"/>
</dbReference>
<evidence type="ECO:0000313" key="2">
    <source>
        <dbReference type="Proteomes" id="UP000695007"/>
    </source>
</evidence>
<dbReference type="AlphaFoldDB" id="A0AAJ7DZD3"/>